<dbReference type="AlphaFoldDB" id="A0A1M7KQE1"/>
<evidence type="ECO:0000313" key="3">
    <source>
        <dbReference type="Proteomes" id="UP000184038"/>
    </source>
</evidence>
<dbReference type="EMBL" id="FRCP01000014">
    <property type="protein sequence ID" value="SHM67714.1"/>
    <property type="molecule type" value="Genomic_DNA"/>
</dbReference>
<reference evidence="2 3" key="1">
    <citation type="submission" date="2016-11" db="EMBL/GenBank/DDBJ databases">
        <authorList>
            <person name="Jaros S."/>
            <person name="Januszkiewicz K."/>
            <person name="Wedrychowicz H."/>
        </authorList>
    </citation>
    <scope>NUCLEOTIDE SEQUENCE [LARGE SCALE GENOMIC DNA]</scope>
    <source>
        <strain evidence="2 3">DSM 15930</strain>
    </source>
</reference>
<dbReference type="RefSeq" id="WP_073288905.1">
    <property type="nucleotide sequence ID" value="NZ_FRCP01000014.1"/>
</dbReference>
<keyword evidence="3" id="KW-1185">Reference proteome</keyword>
<accession>A0A1M7KQE1</accession>
<organism evidence="2 3">
    <name type="scientific">Anaerosporobacter mobilis DSM 15930</name>
    <dbReference type="NCBI Taxonomy" id="1120996"/>
    <lineage>
        <taxon>Bacteria</taxon>
        <taxon>Bacillati</taxon>
        <taxon>Bacillota</taxon>
        <taxon>Clostridia</taxon>
        <taxon>Lachnospirales</taxon>
        <taxon>Lachnospiraceae</taxon>
        <taxon>Anaerosporobacter</taxon>
    </lineage>
</organism>
<dbReference type="OrthoDB" id="10006073at2"/>
<evidence type="ECO:0000256" key="1">
    <source>
        <dbReference type="SAM" id="MobiDB-lite"/>
    </source>
</evidence>
<gene>
    <name evidence="2" type="ORF">SAMN02746066_02888</name>
</gene>
<dbReference type="Proteomes" id="UP000184038">
    <property type="component" value="Unassembled WGS sequence"/>
</dbReference>
<evidence type="ECO:0000313" key="2">
    <source>
        <dbReference type="EMBL" id="SHM67714.1"/>
    </source>
</evidence>
<sequence length="110" mass="12595">MEQQNKATKLKPFDNTLMDDLCMYDKMPYSSNYDLCNSNTVCLESGNLLKSYRVNEKEPYIVKQDEKRFYINIPSVNPKPESSDSDNLIVDSEGLTPDQLESLLEDSSDV</sequence>
<name>A0A1M7KQE1_9FIRM</name>
<feature type="region of interest" description="Disordered" evidence="1">
    <location>
        <begin position="74"/>
        <end position="110"/>
    </location>
</feature>
<proteinExistence type="predicted"/>
<protein>
    <submittedName>
        <fullName evidence="2">Uncharacterized protein</fullName>
    </submittedName>
</protein>